<dbReference type="WBParaSite" id="TCNE_0001121101-mRNA-1">
    <property type="protein sequence ID" value="TCNE_0001121101-mRNA-1"/>
    <property type="gene ID" value="TCNE_0001121101"/>
</dbReference>
<dbReference type="AlphaFoldDB" id="A0A183URU1"/>
<evidence type="ECO:0000313" key="2">
    <source>
        <dbReference type="Proteomes" id="UP000050794"/>
    </source>
</evidence>
<sequence length="285" mass="29029">MCWRLIMLSTVVADHVLLRLADFADDPPIFITVRTRTREGAVSSDSNVSRVPRAISLNLPSGTIQRPTPLTNLNLTTQMSAPSSLVQPLGSLAMPGAATQPTAGLLQTTSTTMGGLTDSAAALSLTQSAYTSALPIGSAQSATVMPGMQVSSIQAAFAKQLLDKLQFEAEQYIMVPGGGSLSRMPVGQVGQLPGGEGLVAVPMGSVGTAQGSALLASASPLSGAYAAAPPSIPVTNALSSYTAAGVGPSLTASGKPNFGYAQSSGMLLDGVLKNYQAPLHEVGRF</sequence>
<reference evidence="3" key="1">
    <citation type="submission" date="2016-06" db="UniProtKB">
        <authorList>
            <consortium name="WormBaseParasite"/>
        </authorList>
    </citation>
    <scope>IDENTIFICATION</scope>
</reference>
<protein>
    <submittedName>
        <fullName evidence="3">Ribonucleoprotein PTB-binding 1</fullName>
    </submittedName>
</protein>
<accession>A0A183URU1</accession>
<keyword evidence="2" id="KW-1185">Reference proteome</keyword>
<dbReference type="Proteomes" id="UP000050794">
    <property type="component" value="Unassembled WGS sequence"/>
</dbReference>
<proteinExistence type="predicted"/>
<reference evidence="1 2" key="2">
    <citation type="submission" date="2018-11" db="EMBL/GenBank/DDBJ databases">
        <authorList>
            <consortium name="Pathogen Informatics"/>
        </authorList>
    </citation>
    <scope>NUCLEOTIDE SEQUENCE [LARGE SCALE GENOMIC DNA]</scope>
</reference>
<gene>
    <name evidence="1" type="ORF">TCNE_LOCUS11211</name>
</gene>
<dbReference type="EMBL" id="UYWY01020778">
    <property type="protein sequence ID" value="VDM42532.1"/>
    <property type="molecule type" value="Genomic_DNA"/>
</dbReference>
<organism evidence="2 3">
    <name type="scientific">Toxocara canis</name>
    <name type="common">Canine roundworm</name>
    <dbReference type="NCBI Taxonomy" id="6265"/>
    <lineage>
        <taxon>Eukaryota</taxon>
        <taxon>Metazoa</taxon>
        <taxon>Ecdysozoa</taxon>
        <taxon>Nematoda</taxon>
        <taxon>Chromadorea</taxon>
        <taxon>Rhabditida</taxon>
        <taxon>Spirurina</taxon>
        <taxon>Ascaridomorpha</taxon>
        <taxon>Ascaridoidea</taxon>
        <taxon>Toxocaridae</taxon>
        <taxon>Toxocara</taxon>
    </lineage>
</organism>
<name>A0A183URU1_TOXCA</name>
<evidence type="ECO:0000313" key="1">
    <source>
        <dbReference type="EMBL" id="VDM42532.1"/>
    </source>
</evidence>
<evidence type="ECO:0000313" key="3">
    <source>
        <dbReference type="WBParaSite" id="TCNE_0001121101-mRNA-1"/>
    </source>
</evidence>